<accession>A0A3B0X0E8</accession>
<dbReference type="EMBL" id="UOFF01000219">
    <property type="protein sequence ID" value="VAW56367.1"/>
    <property type="molecule type" value="Genomic_DNA"/>
</dbReference>
<organism evidence="1">
    <name type="scientific">hydrothermal vent metagenome</name>
    <dbReference type="NCBI Taxonomy" id="652676"/>
    <lineage>
        <taxon>unclassified sequences</taxon>
        <taxon>metagenomes</taxon>
        <taxon>ecological metagenomes</taxon>
    </lineage>
</organism>
<dbReference type="AlphaFoldDB" id="A0A3B0X0E8"/>
<proteinExistence type="predicted"/>
<sequence length="276" mass="28296">MKFINKALFLLTLSLSITACGGGSGSSTPAPKAATLSTTNSQDLSIAATESAKQAITSDSANFLAKSTNKIDSNKAITSKVKEIVFEAQTLNSICTDGGSYNDTITGSGTTASGVITFTGCNIGGGIILEGTVTFTGNTTSFTIVYNNLTITVLNEIQTINATIICSTSDQVLTCNTNTAITGIDGRTFEVSKISVTGNSTTGFTVAATVVDPTHGIITISATAVKFDCTTPIEGRPSSGSITFTSNGKTGSVIFDSCSGYTVTLDGVSNVYTWPI</sequence>
<gene>
    <name evidence="1" type="ORF">MNBD_GAMMA07-997</name>
</gene>
<reference evidence="1" key="1">
    <citation type="submission" date="2018-06" db="EMBL/GenBank/DDBJ databases">
        <authorList>
            <person name="Zhirakovskaya E."/>
        </authorList>
    </citation>
    <scope>NUCLEOTIDE SEQUENCE</scope>
</reference>
<dbReference type="PROSITE" id="PS51257">
    <property type="entry name" value="PROKAR_LIPOPROTEIN"/>
    <property type="match status" value="1"/>
</dbReference>
<name>A0A3B0X0E8_9ZZZZ</name>
<protein>
    <recommendedName>
        <fullName evidence="2">Lipoprotein</fullName>
    </recommendedName>
</protein>
<evidence type="ECO:0000313" key="1">
    <source>
        <dbReference type="EMBL" id="VAW56367.1"/>
    </source>
</evidence>
<evidence type="ECO:0008006" key="2">
    <source>
        <dbReference type="Google" id="ProtNLM"/>
    </source>
</evidence>